<dbReference type="EMBL" id="OA884274">
    <property type="protein sequence ID" value="CAD7280538.1"/>
    <property type="molecule type" value="Genomic_DNA"/>
</dbReference>
<keyword evidence="8 13" id="KW-0067">ATP-binding</keyword>
<dbReference type="CDD" id="cd00038">
    <property type="entry name" value="CAP_ED"/>
    <property type="match status" value="2"/>
</dbReference>
<dbReference type="PROSITE" id="PS00889">
    <property type="entry name" value="CNMP_BINDING_2"/>
    <property type="match status" value="2"/>
</dbReference>
<dbReference type="PROSITE" id="PS51285">
    <property type="entry name" value="AGC_KINASE_CTER"/>
    <property type="match status" value="1"/>
</dbReference>
<keyword evidence="3" id="KW-0723">Serine/threonine-protein kinase</keyword>
<feature type="domain" description="AGC-kinase C-terminal" evidence="17">
    <location>
        <begin position="606"/>
        <end position="656"/>
    </location>
</feature>
<evidence type="ECO:0000259" key="16">
    <source>
        <dbReference type="PROSITE" id="PS50042"/>
    </source>
</evidence>
<evidence type="ECO:0000256" key="13">
    <source>
        <dbReference type="PIRSR" id="PIRSR000559-2"/>
    </source>
</evidence>
<comment type="catalytic activity">
    <reaction evidence="10">
        <text>L-threonyl-[protein] + ATP = O-phospho-L-threonyl-[protein] + ADP + H(+)</text>
        <dbReference type="Rhea" id="RHEA:46608"/>
        <dbReference type="Rhea" id="RHEA-COMP:11060"/>
        <dbReference type="Rhea" id="RHEA-COMP:11605"/>
        <dbReference type="ChEBI" id="CHEBI:15378"/>
        <dbReference type="ChEBI" id="CHEBI:30013"/>
        <dbReference type="ChEBI" id="CHEBI:30616"/>
        <dbReference type="ChEBI" id="CHEBI:61977"/>
        <dbReference type="ChEBI" id="CHEBI:456216"/>
        <dbReference type="EC" id="2.7.11.12"/>
    </reaction>
</comment>
<evidence type="ECO:0000256" key="5">
    <source>
        <dbReference type="ARBA" id="ARBA00022679"/>
    </source>
</evidence>
<keyword evidence="7" id="KW-0418">Kinase</keyword>
<dbReference type="GO" id="GO:0004692">
    <property type="term" value="F:cGMP-dependent protein kinase activity"/>
    <property type="evidence" value="ECO:0007669"/>
    <property type="project" value="UniProtKB-EC"/>
</dbReference>
<dbReference type="SUPFAM" id="SSF56112">
    <property type="entry name" value="Protein kinase-like (PK-like)"/>
    <property type="match status" value="1"/>
</dbReference>
<feature type="active site" description="Proton acceptor" evidence="12">
    <location>
        <position position="473"/>
    </location>
</feature>
<evidence type="ECO:0000256" key="6">
    <source>
        <dbReference type="ARBA" id="ARBA00022741"/>
    </source>
</evidence>
<dbReference type="EMBL" id="CAJPEX010002237">
    <property type="protein sequence ID" value="CAG0920690.1"/>
    <property type="molecule type" value="Genomic_DNA"/>
</dbReference>
<accession>A0A7R9BU18</accession>
<keyword evidence="6 13" id="KW-0547">Nucleotide-binding</keyword>
<keyword evidence="19" id="KW-1185">Reference proteome</keyword>
<dbReference type="Gene3D" id="3.30.200.20">
    <property type="entry name" value="Phosphorylase Kinase, domain 1"/>
    <property type="match status" value="2"/>
</dbReference>
<dbReference type="InterPro" id="IPR035014">
    <property type="entry name" value="STKc_cGK"/>
</dbReference>
<dbReference type="Gene3D" id="2.60.120.10">
    <property type="entry name" value="Jelly Rolls"/>
    <property type="match status" value="2"/>
</dbReference>
<keyword evidence="9" id="KW-0142">cGMP-binding</keyword>
<evidence type="ECO:0000256" key="11">
    <source>
        <dbReference type="ARBA" id="ARBA00047462"/>
    </source>
</evidence>
<evidence type="ECO:0000256" key="2">
    <source>
        <dbReference type="ARBA" id="ARBA00012428"/>
    </source>
</evidence>
<comment type="catalytic activity">
    <reaction evidence="11">
        <text>L-seryl-[protein] + ATP = O-phospho-L-seryl-[protein] + ADP + H(+)</text>
        <dbReference type="Rhea" id="RHEA:17989"/>
        <dbReference type="Rhea" id="RHEA-COMP:9863"/>
        <dbReference type="Rhea" id="RHEA-COMP:11604"/>
        <dbReference type="ChEBI" id="CHEBI:15378"/>
        <dbReference type="ChEBI" id="CHEBI:29999"/>
        <dbReference type="ChEBI" id="CHEBI:30616"/>
        <dbReference type="ChEBI" id="CHEBI:83421"/>
        <dbReference type="ChEBI" id="CHEBI:456216"/>
        <dbReference type="EC" id="2.7.11.12"/>
    </reaction>
</comment>
<dbReference type="GO" id="GO:0005737">
    <property type="term" value="C:cytoplasm"/>
    <property type="evidence" value="ECO:0007669"/>
    <property type="project" value="UniProtKB-ARBA"/>
</dbReference>
<feature type="binding site" evidence="13 14">
    <location>
        <position position="355"/>
    </location>
    <ligand>
        <name>ATP</name>
        <dbReference type="ChEBI" id="CHEBI:30616"/>
    </ligand>
</feature>
<evidence type="ECO:0000313" key="18">
    <source>
        <dbReference type="EMBL" id="CAD7280538.1"/>
    </source>
</evidence>
<keyword evidence="5" id="KW-0808">Transferase</keyword>
<evidence type="ECO:0000256" key="3">
    <source>
        <dbReference type="ARBA" id="ARBA00022527"/>
    </source>
</evidence>
<dbReference type="InterPro" id="IPR017441">
    <property type="entry name" value="Protein_kinase_ATP_BS"/>
</dbReference>
<evidence type="ECO:0000256" key="12">
    <source>
        <dbReference type="PIRSR" id="PIRSR000559-1"/>
    </source>
</evidence>
<protein>
    <recommendedName>
        <fullName evidence="2">cGMP-dependent protein kinase</fullName>
        <ecNumber evidence="2">2.7.11.12</ecNumber>
    </recommendedName>
</protein>
<reference evidence="18" key="1">
    <citation type="submission" date="2020-11" db="EMBL/GenBank/DDBJ databases">
        <authorList>
            <person name="Tran Van P."/>
        </authorList>
    </citation>
    <scope>NUCLEOTIDE SEQUENCE</scope>
</reference>
<comment type="similarity">
    <text evidence="1">Belongs to the protein kinase superfamily. AGC Ser/Thr protein kinase family. cGMP subfamily.</text>
</comment>
<dbReference type="FunFam" id="2.60.120.10:FF:000064">
    <property type="entry name" value="cGMP-dependent protein kinase, isozyme"/>
    <property type="match status" value="1"/>
</dbReference>
<dbReference type="GO" id="GO:0030553">
    <property type="term" value="F:cGMP binding"/>
    <property type="evidence" value="ECO:0007669"/>
    <property type="project" value="UniProtKB-KW"/>
</dbReference>
<evidence type="ECO:0000256" key="9">
    <source>
        <dbReference type="ARBA" id="ARBA00022992"/>
    </source>
</evidence>
<dbReference type="PROSITE" id="PS50042">
    <property type="entry name" value="CNMP_BINDING_3"/>
    <property type="match status" value="2"/>
</dbReference>
<dbReference type="PIRSF" id="PIRSF000559">
    <property type="entry name" value="cGMP-dep_kinase"/>
    <property type="match status" value="1"/>
</dbReference>
<dbReference type="FunFam" id="2.60.120.10:FF:000072">
    <property type="entry name" value="cGMP-dependent protein kinase"/>
    <property type="match status" value="1"/>
</dbReference>
<evidence type="ECO:0000256" key="4">
    <source>
        <dbReference type="ARBA" id="ARBA00022535"/>
    </source>
</evidence>
<proteinExistence type="inferred from homology"/>
<dbReference type="Proteomes" id="UP000678499">
    <property type="component" value="Unassembled WGS sequence"/>
</dbReference>
<dbReference type="InterPro" id="IPR008271">
    <property type="entry name" value="Ser/Thr_kinase_AS"/>
</dbReference>
<dbReference type="SMART" id="SM00100">
    <property type="entry name" value="cNMP"/>
    <property type="match status" value="2"/>
</dbReference>
<dbReference type="AlphaFoldDB" id="A0A7R9BU18"/>
<evidence type="ECO:0000256" key="10">
    <source>
        <dbReference type="ARBA" id="ARBA00047298"/>
    </source>
</evidence>
<dbReference type="PROSITE" id="PS50011">
    <property type="entry name" value="PROTEIN_KINASE_DOM"/>
    <property type="match status" value="1"/>
</dbReference>
<dbReference type="InterPro" id="IPR011009">
    <property type="entry name" value="Kinase-like_dom_sf"/>
</dbReference>
<organism evidence="18">
    <name type="scientific">Notodromas monacha</name>
    <dbReference type="NCBI Taxonomy" id="399045"/>
    <lineage>
        <taxon>Eukaryota</taxon>
        <taxon>Metazoa</taxon>
        <taxon>Ecdysozoa</taxon>
        <taxon>Arthropoda</taxon>
        <taxon>Crustacea</taxon>
        <taxon>Oligostraca</taxon>
        <taxon>Ostracoda</taxon>
        <taxon>Podocopa</taxon>
        <taxon>Podocopida</taxon>
        <taxon>Cypridocopina</taxon>
        <taxon>Cypridoidea</taxon>
        <taxon>Cyprididae</taxon>
        <taxon>Notodromas</taxon>
    </lineage>
</organism>
<dbReference type="SUPFAM" id="SSF51206">
    <property type="entry name" value="cAMP-binding domain-like"/>
    <property type="match status" value="2"/>
</dbReference>
<gene>
    <name evidence="18" type="ORF">NMOB1V02_LOCUS8197</name>
</gene>
<dbReference type="GO" id="GO:0005524">
    <property type="term" value="F:ATP binding"/>
    <property type="evidence" value="ECO:0007669"/>
    <property type="project" value="UniProtKB-UniRule"/>
</dbReference>
<dbReference type="SMART" id="SM00220">
    <property type="entry name" value="S_TKc"/>
    <property type="match status" value="1"/>
</dbReference>
<dbReference type="InterPro" id="IPR002374">
    <property type="entry name" value="cGMP_dep_kinase"/>
</dbReference>
<dbReference type="InterPro" id="IPR018488">
    <property type="entry name" value="cNMP-bd_CS"/>
</dbReference>
<keyword evidence="4" id="KW-0140">cGMP</keyword>
<dbReference type="InterPro" id="IPR000719">
    <property type="entry name" value="Prot_kinase_dom"/>
</dbReference>
<dbReference type="PRINTS" id="PR00104">
    <property type="entry name" value="CGMPKINASE"/>
</dbReference>
<sequence length="656" mass="74037">MIFNMCNFSEVSGFFPPEEEKENLDDESKQVIKGAILENDFLKHLDGAQLKALVDAMVPKEVPQGCYIIREGDAGSHLYVGAEGDLEVIKGGSVLGRVGPGKIFGELALLYNCQRTASIRAVTAAKLWSLERRVFQEVMMHTGLQRREDNLHFLRSVPLLQNLANEMLMRIADVLEVEFFPQGAYVVRQGGKGDTFYIISSGEVKVTQVVPSPDDPNMTVEEEIRILGRGDYFGEQALMREDVRTANVIALDGGVECLVVDRDSFTQLIGDLRELREKKYEDSDRSSRTTSVFSNAAEDCDVLMALKCLGKTALTEHNHISMDDLNVIGTLGVGGFGRVELVQYARDKTATFALKCLKKQHIVDTQQQIHVLSEKKIMMHCRHPFIARYIANIAGTFPLQKMIPNRLRKLLRLFRTYKDGKFVYLLLEALLGGELWTVLREHGRFDENTARFYAGCVLEAFEYLHGKGIIYRDLKPENLLMDSSGFVDFGFSKRLGPSEKTWTFCGTPEYVAPEVILNKGHDKAVDYWSLGVFLFELLTGAPPFSGSDPMRTYSVILRGIDCIPFPRHISRNAQGVIRRLCRDNPSERLGYGRNSIADIKKHKWFQGFDWDGLRNRQLPPPIVPQVKGPADISNFDSYPKDLDIPNDELSGWDKDF</sequence>
<dbReference type="PANTHER" id="PTHR24353:SF147">
    <property type="entry name" value="CGMP-DEPENDENT SERINE_THREONIN PROTEIN KINASE-RELATED"/>
    <property type="match status" value="1"/>
</dbReference>
<evidence type="ECO:0000256" key="1">
    <source>
        <dbReference type="ARBA" id="ARBA00006352"/>
    </source>
</evidence>
<dbReference type="PROSITE" id="PS00108">
    <property type="entry name" value="PROTEIN_KINASE_ST"/>
    <property type="match status" value="1"/>
</dbReference>
<feature type="binding site" evidence="13">
    <location>
        <begin position="331"/>
        <end position="339"/>
    </location>
    <ligand>
        <name>ATP</name>
        <dbReference type="ChEBI" id="CHEBI:30616"/>
    </ligand>
</feature>
<dbReference type="EC" id="2.7.11.12" evidence="2"/>
<feature type="domain" description="Cyclic nucleotide-binding" evidence="16">
    <location>
        <begin position="41"/>
        <end position="156"/>
    </location>
</feature>
<evidence type="ECO:0000256" key="7">
    <source>
        <dbReference type="ARBA" id="ARBA00022777"/>
    </source>
</evidence>
<dbReference type="InterPro" id="IPR000961">
    <property type="entry name" value="AGC-kinase_C"/>
</dbReference>
<evidence type="ECO:0000313" key="19">
    <source>
        <dbReference type="Proteomes" id="UP000678499"/>
    </source>
</evidence>
<feature type="domain" description="Protein kinase" evidence="15">
    <location>
        <begin position="325"/>
        <end position="605"/>
    </location>
</feature>
<dbReference type="OrthoDB" id="63267at2759"/>
<dbReference type="Pfam" id="PF00069">
    <property type="entry name" value="Pkinase"/>
    <property type="match status" value="1"/>
</dbReference>
<dbReference type="PROSITE" id="PS00107">
    <property type="entry name" value="PROTEIN_KINASE_ATP"/>
    <property type="match status" value="1"/>
</dbReference>
<dbReference type="FunFam" id="1.10.510.10:FF:000210">
    <property type="entry name" value="Non-specific serine/threonine protein kinase"/>
    <property type="match status" value="1"/>
</dbReference>
<name>A0A7R9BU18_9CRUS</name>
<evidence type="ECO:0000256" key="14">
    <source>
        <dbReference type="PROSITE-ProRule" id="PRU10141"/>
    </source>
</evidence>
<feature type="domain" description="Cyclic nucleotide-binding" evidence="16">
    <location>
        <begin position="159"/>
        <end position="286"/>
    </location>
</feature>
<dbReference type="InterPro" id="IPR014710">
    <property type="entry name" value="RmlC-like_jellyroll"/>
</dbReference>
<dbReference type="Pfam" id="PF00027">
    <property type="entry name" value="cNMP_binding"/>
    <property type="match status" value="2"/>
</dbReference>
<dbReference type="SMART" id="SM00133">
    <property type="entry name" value="S_TK_X"/>
    <property type="match status" value="1"/>
</dbReference>
<dbReference type="InterPro" id="IPR000595">
    <property type="entry name" value="cNMP-bd_dom"/>
</dbReference>
<dbReference type="InterPro" id="IPR018490">
    <property type="entry name" value="cNMP-bd_dom_sf"/>
</dbReference>
<evidence type="ECO:0000256" key="8">
    <source>
        <dbReference type="ARBA" id="ARBA00022840"/>
    </source>
</evidence>
<dbReference type="Gene3D" id="1.10.510.10">
    <property type="entry name" value="Transferase(Phosphotransferase) domain 1"/>
    <property type="match status" value="1"/>
</dbReference>
<evidence type="ECO:0000259" key="15">
    <source>
        <dbReference type="PROSITE" id="PS50011"/>
    </source>
</evidence>
<dbReference type="CDD" id="cd05572">
    <property type="entry name" value="STKc_cGK"/>
    <property type="match status" value="1"/>
</dbReference>
<dbReference type="PANTHER" id="PTHR24353">
    <property type="entry name" value="CYCLIC NUCLEOTIDE-DEPENDENT PROTEIN KINASE"/>
    <property type="match status" value="1"/>
</dbReference>
<evidence type="ECO:0000259" key="17">
    <source>
        <dbReference type="PROSITE" id="PS51285"/>
    </source>
</evidence>